<reference evidence="4" key="1">
    <citation type="submission" date="2009-01" db="EMBL/GenBank/DDBJ databases">
        <authorList>
            <person name="Qin X."/>
            <person name="Bachman B."/>
            <person name="Battles P."/>
            <person name="Bell A."/>
            <person name="Bess C."/>
            <person name="Bickham C."/>
            <person name="Chaboub L."/>
            <person name="Chen D."/>
            <person name="Coyle M."/>
            <person name="Deiros D.R."/>
            <person name="Dinh H."/>
            <person name="Forbes L."/>
            <person name="Fowler G."/>
            <person name="Francisco L."/>
            <person name="Fu Q."/>
            <person name="Gubbala S."/>
            <person name="Hale W."/>
            <person name="Han Y."/>
            <person name="Hemphill L."/>
            <person name="Highlander S.K."/>
            <person name="Hirani K."/>
            <person name="Hogues M."/>
            <person name="Jackson L."/>
            <person name="Jakkamsetti A."/>
            <person name="Javaid M."/>
            <person name="Jiang H."/>
            <person name="Korchina V."/>
            <person name="Kovar C."/>
            <person name="Lara F."/>
            <person name="Lee S."/>
            <person name="Mata R."/>
            <person name="Mathew T."/>
            <person name="Moen C."/>
            <person name="Morales K."/>
            <person name="Munidasa M."/>
            <person name="Nazareth L."/>
            <person name="Ngo R."/>
            <person name="Nguyen L."/>
            <person name="Okwuonu G."/>
            <person name="Ongeri F."/>
            <person name="Patil S."/>
            <person name="Petrosino J."/>
            <person name="Pham C."/>
            <person name="Pham P."/>
            <person name="Pu L.-L."/>
            <person name="Puazo M."/>
            <person name="Raj R."/>
            <person name="Reid J."/>
            <person name="Rouhana J."/>
            <person name="Saada N."/>
            <person name="Shang Y."/>
            <person name="Simmons D."/>
            <person name="Thornton R."/>
            <person name="Warren J."/>
            <person name="Weissenberger G."/>
            <person name="Zhang J."/>
            <person name="Zhang L."/>
            <person name="Zhou C."/>
            <person name="Zhu D."/>
            <person name="Muzny D."/>
            <person name="Worley K."/>
            <person name="Gibbs R."/>
        </authorList>
    </citation>
    <scope>NUCLEOTIDE SEQUENCE [LARGE SCALE GENOMIC DNA]</scope>
    <source>
        <strain evidence="4">DSM 44291</strain>
    </source>
</reference>
<accession>C0XQV7</accession>
<dbReference type="InterPro" id="IPR054353">
    <property type="entry name" value="IstA-like_C"/>
</dbReference>
<dbReference type="GO" id="GO:0015074">
    <property type="term" value="P:DNA integration"/>
    <property type="evidence" value="ECO:0007669"/>
    <property type="project" value="InterPro"/>
</dbReference>
<dbReference type="GO" id="GO:0003676">
    <property type="term" value="F:nucleic acid binding"/>
    <property type="evidence" value="ECO:0007669"/>
    <property type="project" value="InterPro"/>
</dbReference>
<dbReference type="PANTHER" id="PTHR35004:SF8">
    <property type="entry name" value="TRANSPOSASE RV3428C-RELATED"/>
    <property type="match status" value="1"/>
</dbReference>
<proteinExistence type="inferred from homology"/>
<dbReference type="SUPFAM" id="SSF53098">
    <property type="entry name" value="Ribonuclease H-like"/>
    <property type="match status" value="1"/>
</dbReference>
<dbReference type="RefSeq" id="WP_006841306.1">
    <property type="nucleotide sequence ID" value="NZ_GG667202.1"/>
</dbReference>
<gene>
    <name evidence="4" type="ORF">HMPREF0298_0827</name>
</gene>
<dbReference type="InterPro" id="IPR001584">
    <property type="entry name" value="Integrase_cat-core"/>
</dbReference>
<dbReference type="PANTHER" id="PTHR35004">
    <property type="entry name" value="TRANSPOSASE RV3428C-RELATED"/>
    <property type="match status" value="1"/>
</dbReference>
<dbReference type="NCBIfam" id="NF033546">
    <property type="entry name" value="transpos_IS21"/>
    <property type="match status" value="1"/>
</dbReference>
<dbReference type="HOGENOM" id="CLU_020626_11_0_11"/>
<evidence type="ECO:0000313" key="4">
    <source>
        <dbReference type="EMBL" id="EEI17374.1"/>
    </source>
</evidence>
<dbReference type="Pfam" id="PF22483">
    <property type="entry name" value="Mu-transpos_C_2"/>
    <property type="match status" value="1"/>
</dbReference>
<protein>
    <submittedName>
        <fullName evidence="4">Integrase core domain protein</fullName>
    </submittedName>
</protein>
<dbReference type="PROSITE" id="PS50994">
    <property type="entry name" value="INTEGRASE"/>
    <property type="match status" value="1"/>
</dbReference>
<dbReference type="AlphaFoldDB" id="C0XQV7"/>
<dbReference type="Proteomes" id="UP000006196">
    <property type="component" value="Unassembled WGS sequence"/>
</dbReference>
<feature type="domain" description="Integrase catalytic" evidence="3">
    <location>
        <begin position="132"/>
        <end position="314"/>
    </location>
</feature>
<dbReference type="InterPro" id="IPR012337">
    <property type="entry name" value="RNaseH-like_sf"/>
</dbReference>
<dbReference type="Pfam" id="PF00665">
    <property type="entry name" value="rve"/>
    <property type="match status" value="1"/>
</dbReference>
<keyword evidence="5" id="KW-1185">Reference proteome</keyword>
<evidence type="ECO:0000259" key="3">
    <source>
        <dbReference type="PROSITE" id="PS50994"/>
    </source>
</evidence>
<name>C0XQV7_CORLD</name>
<evidence type="ECO:0000256" key="1">
    <source>
        <dbReference type="ARBA" id="ARBA00009277"/>
    </source>
</evidence>
<dbReference type="STRING" id="525263.HMPREF0298_0827"/>
<dbReference type="Gene3D" id="3.30.420.10">
    <property type="entry name" value="Ribonuclease H-like superfamily/Ribonuclease H"/>
    <property type="match status" value="1"/>
</dbReference>
<dbReference type="eggNOG" id="COG4584">
    <property type="taxonomic scope" value="Bacteria"/>
</dbReference>
<evidence type="ECO:0000256" key="2">
    <source>
        <dbReference type="SAM" id="MobiDB-lite"/>
    </source>
</evidence>
<evidence type="ECO:0000313" key="5">
    <source>
        <dbReference type="Proteomes" id="UP000006196"/>
    </source>
</evidence>
<comment type="similarity">
    <text evidence="1">Belongs to the transposase IS21/IS408/IS1162 family.</text>
</comment>
<organism evidence="4 5">
    <name type="scientific">Corynebacterium lipophiloflavum (strain ATCC 700352 / DSM 44291 / CCUG 37336 / JCM 10383 / DMMZ 1944)</name>
    <dbReference type="NCBI Taxonomy" id="525263"/>
    <lineage>
        <taxon>Bacteria</taxon>
        <taxon>Bacillati</taxon>
        <taxon>Actinomycetota</taxon>
        <taxon>Actinomycetes</taxon>
        <taxon>Mycobacteriales</taxon>
        <taxon>Corynebacteriaceae</taxon>
        <taxon>Corynebacterium</taxon>
    </lineage>
</organism>
<comment type="caution">
    <text evidence="4">The sequence shown here is derived from an EMBL/GenBank/DDBJ whole genome shotgun (WGS) entry which is preliminary data.</text>
</comment>
<dbReference type="EMBL" id="ACHJ01000076">
    <property type="protein sequence ID" value="EEI17374.1"/>
    <property type="molecule type" value="Genomic_DNA"/>
</dbReference>
<feature type="region of interest" description="Disordered" evidence="2">
    <location>
        <begin position="489"/>
        <end position="545"/>
    </location>
</feature>
<dbReference type="InterPro" id="IPR036397">
    <property type="entry name" value="RNaseH_sf"/>
</dbReference>
<sequence>MTNYRLIMRLLLAGSSYREIQARCGVAHATIAKARKTLDHHQITTPAQLDGLHDDDLHCLVGDGRMTVAGEFVPIDLDTVIAARTGRKKTPLNVLWADYLTLPSTGLRHYSYERFRQLVGQEVAARGLTARIQHIPGHTMQVDWAGTKMRITDFVTHRTTSISVFVATLPYSGMVFAIGCVDERQPNWLAAHRQAFEYFNGVAEVIVPDNASTASNAIRPGDRARRVNAAYEEFLTHYNTAALPARPIKPQDKGNVEAGVKVVTNWAIRRLADREFTNLDDLNTALRAAVEQINDRTPFREQPVSRRQIFQEAEAELLAQLPQEPFLPTVWKKSKVAPDWHITIATVHYSVPHQHVGATVDVRIRGEQLDVFADGDTIATHTVSAQRGAYVTDVAHCPPGMEDANNLWSSQYFLTQATRVGPNTRKAIADLLASKPIVAQAYLPARNILAMGKGANKPILEQACHRLVDESTRRRVISYTAVKNMMAAVRSDQAARPTTPPAPRAHARSTPPPHLPRDRGGMLGGVGQFSLEALTGTSGNEEESK</sequence>